<keyword evidence="2" id="KW-1185">Reference proteome</keyword>
<comment type="caution">
    <text evidence="1">The sequence shown here is derived from an EMBL/GenBank/DDBJ whole genome shotgun (WGS) entry which is preliminary data.</text>
</comment>
<dbReference type="EMBL" id="JAIXMP010000030">
    <property type="protein sequence ID" value="KAI9251493.1"/>
    <property type="molecule type" value="Genomic_DNA"/>
</dbReference>
<evidence type="ECO:0000313" key="1">
    <source>
        <dbReference type="EMBL" id="KAI9251493.1"/>
    </source>
</evidence>
<evidence type="ECO:0000313" key="2">
    <source>
        <dbReference type="Proteomes" id="UP001209540"/>
    </source>
</evidence>
<dbReference type="AlphaFoldDB" id="A0AAD5PA85"/>
<sequence>MIPNVKDARTEMSFYFDLTQDCVQSYLQLQEMNQNLDHSRQLLANRIAIRLFHFLLECPDEMTRLVAIKKYIKNTYMIPTYLVTVNCILRLAGYWKINYAITFQIVVFYREWSWLIYDDPFSYFTCFPISKLEILVKTFRRDAIEFGPKIIGWFKTSLDKTIGALRLGRERASILLQRSVFSSYFILPRGLKLPEWL</sequence>
<dbReference type="Proteomes" id="UP001209540">
    <property type="component" value="Unassembled WGS sequence"/>
</dbReference>
<protein>
    <submittedName>
        <fullName evidence="1">Uncharacterized protein</fullName>
    </submittedName>
</protein>
<name>A0AAD5PA85_9FUNG</name>
<reference evidence="1" key="1">
    <citation type="journal article" date="2022" name="IScience">
        <title>Evolution of zygomycete secretomes and the origins of terrestrial fungal ecologies.</title>
        <authorList>
            <person name="Chang Y."/>
            <person name="Wang Y."/>
            <person name="Mondo S."/>
            <person name="Ahrendt S."/>
            <person name="Andreopoulos W."/>
            <person name="Barry K."/>
            <person name="Beard J."/>
            <person name="Benny G.L."/>
            <person name="Blankenship S."/>
            <person name="Bonito G."/>
            <person name="Cuomo C."/>
            <person name="Desiro A."/>
            <person name="Gervers K.A."/>
            <person name="Hundley H."/>
            <person name="Kuo A."/>
            <person name="LaButti K."/>
            <person name="Lang B.F."/>
            <person name="Lipzen A."/>
            <person name="O'Donnell K."/>
            <person name="Pangilinan J."/>
            <person name="Reynolds N."/>
            <person name="Sandor L."/>
            <person name="Smith M.E."/>
            <person name="Tsang A."/>
            <person name="Grigoriev I.V."/>
            <person name="Stajich J.E."/>
            <person name="Spatafora J.W."/>
        </authorList>
    </citation>
    <scope>NUCLEOTIDE SEQUENCE</scope>
    <source>
        <strain evidence="1">RSA 2281</strain>
    </source>
</reference>
<gene>
    <name evidence="1" type="ORF">BDA99DRAFT_575204</name>
</gene>
<proteinExistence type="predicted"/>
<accession>A0AAD5PA85</accession>
<organism evidence="1 2">
    <name type="scientific">Phascolomyces articulosus</name>
    <dbReference type="NCBI Taxonomy" id="60185"/>
    <lineage>
        <taxon>Eukaryota</taxon>
        <taxon>Fungi</taxon>
        <taxon>Fungi incertae sedis</taxon>
        <taxon>Mucoromycota</taxon>
        <taxon>Mucoromycotina</taxon>
        <taxon>Mucoromycetes</taxon>
        <taxon>Mucorales</taxon>
        <taxon>Lichtheimiaceae</taxon>
        <taxon>Phascolomyces</taxon>
    </lineage>
</organism>
<reference evidence="1" key="2">
    <citation type="submission" date="2023-02" db="EMBL/GenBank/DDBJ databases">
        <authorList>
            <consortium name="DOE Joint Genome Institute"/>
            <person name="Mondo S.J."/>
            <person name="Chang Y."/>
            <person name="Wang Y."/>
            <person name="Ahrendt S."/>
            <person name="Andreopoulos W."/>
            <person name="Barry K."/>
            <person name="Beard J."/>
            <person name="Benny G.L."/>
            <person name="Blankenship S."/>
            <person name="Bonito G."/>
            <person name="Cuomo C."/>
            <person name="Desiro A."/>
            <person name="Gervers K.A."/>
            <person name="Hundley H."/>
            <person name="Kuo A."/>
            <person name="LaButti K."/>
            <person name="Lang B.F."/>
            <person name="Lipzen A."/>
            <person name="O'Donnell K."/>
            <person name="Pangilinan J."/>
            <person name="Reynolds N."/>
            <person name="Sandor L."/>
            <person name="Smith M.W."/>
            <person name="Tsang A."/>
            <person name="Grigoriev I.V."/>
            <person name="Stajich J.E."/>
            <person name="Spatafora J.W."/>
        </authorList>
    </citation>
    <scope>NUCLEOTIDE SEQUENCE</scope>
    <source>
        <strain evidence="1">RSA 2281</strain>
    </source>
</reference>